<comment type="caution">
    <text evidence="2">The sequence shown here is derived from an EMBL/GenBank/DDBJ whole genome shotgun (WGS) entry which is preliminary data.</text>
</comment>
<feature type="transmembrane region" description="Helical" evidence="1">
    <location>
        <begin position="54"/>
        <end position="78"/>
    </location>
</feature>
<evidence type="ECO:0000313" key="3">
    <source>
        <dbReference type="Proteomes" id="UP000326671"/>
    </source>
</evidence>
<dbReference type="RefSeq" id="WP_150441885.1">
    <property type="nucleotide sequence ID" value="NZ_VYKL01000035.1"/>
</dbReference>
<protein>
    <submittedName>
        <fullName evidence="2">Phage holin family protein</fullName>
    </submittedName>
</protein>
<dbReference type="OrthoDB" id="7205479at2"/>
<reference evidence="2 3" key="1">
    <citation type="submission" date="2019-09" db="EMBL/GenBank/DDBJ databases">
        <title>Whole genome sequences of isolates from the Mars Exploration Rovers.</title>
        <authorList>
            <person name="Seuylemezian A."/>
            <person name="Vaishampayan P."/>
        </authorList>
    </citation>
    <scope>NUCLEOTIDE SEQUENCE [LARGE SCALE GENOMIC DNA]</scope>
    <source>
        <strain evidence="2 3">MER_TA_151</strain>
    </source>
</reference>
<keyword evidence="1" id="KW-0812">Transmembrane</keyword>
<evidence type="ECO:0000313" key="2">
    <source>
        <dbReference type="EMBL" id="KAA9018014.1"/>
    </source>
</evidence>
<proteinExistence type="predicted"/>
<dbReference type="EMBL" id="VYKL01000035">
    <property type="protein sequence ID" value="KAA9018014.1"/>
    <property type="molecule type" value="Genomic_DNA"/>
</dbReference>
<dbReference type="Proteomes" id="UP000326671">
    <property type="component" value="Unassembled WGS sequence"/>
</dbReference>
<keyword evidence="3" id="KW-1185">Reference proteome</keyword>
<gene>
    <name evidence="2" type="ORF">F4V44_20550</name>
</gene>
<keyword evidence="1" id="KW-1133">Transmembrane helix</keyword>
<feature type="transmembrane region" description="Helical" evidence="1">
    <location>
        <begin position="29"/>
        <end position="47"/>
    </location>
</feature>
<keyword evidence="1" id="KW-0472">Membrane</keyword>
<dbReference type="InterPro" id="IPR007165">
    <property type="entry name" value="Phage_holin_4_2"/>
</dbReference>
<dbReference type="PANTHER" id="PTHR37309:SF1">
    <property type="entry name" value="SLR0284 PROTEIN"/>
    <property type="match status" value="1"/>
</dbReference>
<sequence length="120" mass="13254">MGWLAGILINAILFIALSGFFNESFYIEGILAAIGASFVLSVLNMIVKPILIILTLPITVFTLGLFLFVINALTLLLTDNIMGESFEIESFGMAFLIAVIMSIVNIIIQNYLNRKDEKVH</sequence>
<dbReference type="PANTHER" id="PTHR37309">
    <property type="entry name" value="SLR0284 PROTEIN"/>
    <property type="match status" value="1"/>
</dbReference>
<name>A0A5J5HEU7_9BACI</name>
<feature type="transmembrane region" description="Helical" evidence="1">
    <location>
        <begin position="90"/>
        <end position="108"/>
    </location>
</feature>
<accession>A0A5J5HEU7</accession>
<dbReference type="AlphaFoldDB" id="A0A5J5HEU7"/>
<dbReference type="Pfam" id="PF04020">
    <property type="entry name" value="Phage_holin_4_2"/>
    <property type="match status" value="1"/>
</dbReference>
<organism evidence="2 3">
    <name type="scientific">Niallia endozanthoxylica</name>
    <dbReference type="NCBI Taxonomy" id="2036016"/>
    <lineage>
        <taxon>Bacteria</taxon>
        <taxon>Bacillati</taxon>
        <taxon>Bacillota</taxon>
        <taxon>Bacilli</taxon>
        <taxon>Bacillales</taxon>
        <taxon>Bacillaceae</taxon>
        <taxon>Niallia</taxon>
    </lineage>
</organism>
<evidence type="ECO:0000256" key="1">
    <source>
        <dbReference type="SAM" id="Phobius"/>
    </source>
</evidence>